<dbReference type="GO" id="GO:0005524">
    <property type="term" value="F:ATP binding"/>
    <property type="evidence" value="ECO:0007669"/>
    <property type="project" value="UniProtKB-KW"/>
</dbReference>
<keyword evidence="5 8" id="KW-0067">ATP-binding</keyword>
<dbReference type="InterPro" id="IPR027417">
    <property type="entry name" value="P-loop_NTPase"/>
</dbReference>
<dbReference type="CDD" id="cd01673">
    <property type="entry name" value="dNK"/>
    <property type="match status" value="1"/>
</dbReference>
<evidence type="ECO:0000256" key="5">
    <source>
        <dbReference type="ARBA" id="ARBA00022840"/>
    </source>
</evidence>
<evidence type="ECO:0000259" key="9">
    <source>
        <dbReference type="Pfam" id="PF01712"/>
    </source>
</evidence>
<comment type="similarity">
    <text evidence="1">Belongs to the DCK/DGK family.</text>
</comment>
<dbReference type="PIRSF" id="PIRSF000705">
    <property type="entry name" value="DNK"/>
    <property type="match status" value="1"/>
</dbReference>
<feature type="binding site" evidence="7">
    <location>
        <position position="155"/>
    </location>
    <ligand>
        <name>substrate</name>
    </ligand>
</feature>
<evidence type="ECO:0000313" key="10">
    <source>
        <dbReference type="EMBL" id="HED11288.1"/>
    </source>
</evidence>
<name>A0A7V1LNJ7_CALAY</name>
<comment type="caution">
    <text evidence="10">The sequence shown here is derived from an EMBL/GenBank/DDBJ whole genome shotgun (WGS) entry which is preliminary data.</text>
</comment>
<dbReference type="PANTHER" id="PTHR10513:SF35">
    <property type="entry name" value="DEOXYADENOSINE KINASE"/>
    <property type="match status" value="1"/>
</dbReference>
<reference evidence="10" key="1">
    <citation type="journal article" date="2020" name="mSystems">
        <title>Genome- and Community-Level Interaction Insights into Carbon Utilization and Element Cycling Functions of Hydrothermarchaeota in Hydrothermal Sediment.</title>
        <authorList>
            <person name="Zhou Z."/>
            <person name="Liu Y."/>
            <person name="Xu W."/>
            <person name="Pan J."/>
            <person name="Luo Z.H."/>
            <person name="Li M."/>
        </authorList>
    </citation>
    <scope>NUCLEOTIDE SEQUENCE [LARGE SCALE GENOMIC DNA]</scope>
    <source>
        <strain evidence="10">HyVt-456</strain>
    </source>
</reference>
<evidence type="ECO:0000256" key="3">
    <source>
        <dbReference type="ARBA" id="ARBA00022741"/>
    </source>
</evidence>
<dbReference type="PANTHER" id="PTHR10513">
    <property type="entry name" value="DEOXYNUCLEOSIDE KINASE"/>
    <property type="match status" value="1"/>
</dbReference>
<evidence type="ECO:0000256" key="1">
    <source>
        <dbReference type="ARBA" id="ARBA00007420"/>
    </source>
</evidence>
<accession>A0A7V1LNJ7</accession>
<feature type="binding site" evidence="7">
    <location>
        <position position="94"/>
    </location>
    <ligand>
        <name>substrate</name>
    </ligand>
</feature>
<sequence>MRSPVSKDGKLYVAIAGNIGVGKTTLTRKLSDKLGWKAYFEKVIDNPYLSDFYKDMSRWSFHLQIFFLSHRFKSQKEITEWPGSCIQDRSIYEDVEIFAHTLHEQGFLSDRDYDNYRALFATMIEYLRKPDLILYLRSPVDRLLKHIAKRGRDYEKTIDPNYLLQLNDAYDAWIERAMEAGFNVVTIECQGRDFESNEDDFKLIYQPVKELEQQQWLPGV</sequence>
<dbReference type="EMBL" id="DRLD01000315">
    <property type="protein sequence ID" value="HED11288.1"/>
    <property type="molecule type" value="Genomic_DNA"/>
</dbReference>
<dbReference type="Proteomes" id="UP000886005">
    <property type="component" value="Unassembled WGS sequence"/>
</dbReference>
<keyword evidence="3 8" id="KW-0547">Nucleotide-binding</keyword>
<keyword evidence="2" id="KW-0808">Transferase</keyword>
<feature type="binding site" evidence="7">
    <location>
        <position position="41"/>
    </location>
    <ligand>
        <name>substrate</name>
    </ligand>
</feature>
<feature type="binding site" evidence="7">
    <location>
        <position position="53"/>
    </location>
    <ligand>
        <name>substrate</name>
    </ligand>
</feature>
<dbReference type="InterPro" id="IPR031314">
    <property type="entry name" value="DNK_dom"/>
</dbReference>
<dbReference type="AlphaFoldDB" id="A0A7V1LNJ7"/>
<feature type="active site" description="Proton acceptor" evidence="6">
    <location>
        <position position="88"/>
    </location>
</feature>
<dbReference type="GO" id="GO:0019136">
    <property type="term" value="F:deoxynucleoside kinase activity"/>
    <property type="evidence" value="ECO:0007669"/>
    <property type="project" value="InterPro"/>
</dbReference>
<proteinExistence type="inferred from homology"/>
<evidence type="ECO:0000256" key="8">
    <source>
        <dbReference type="PIRSR" id="PIRSR000705-3"/>
    </source>
</evidence>
<evidence type="ECO:0000256" key="6">
    <source>
        <dbReference type="PIRSR" id="PIRSR000705-1"/>
    </source>
</evidence>
<protein>
    <submittedName>
        <fullName evidence="10">Deoxynucleoside kinase</fullName>
    </submittedName>
</protein>
<feature type="binding site" evidence="7">
    <location>
        <position position="64"/>
    </location>
    <ligand>
        <name>substrate</name>
    </ligand>
</feature>
<evidence type="ECO:0000256" key="7">
    <source>
        <dbReference type="PIRSR" id="PIRSR000705-2"/>
    </source>
</evidence>
<dbReference type="InterPro" id="IPR050566">
    <property type="entry name" value="Deoxyribonucleoside_kinase"/>
</dbReference>
<keyword evidence="4 10" id="KW-0418">Kinase</keyword>
<dbReference type="Pfam" id="PF01712">
    <property type="entry name" value="dNK"/>
    <property type="match status" value="1"/>
</dbReference>
<dbReference type="FunFam" id="3.40.50.300:FF:000659">
    <property type="entry name" value="Deoxyguanosine kinase"/>
    <property type="match status" value="1"/>
</dbReference>
<dbReference type="Gene3D" id="3.40.50.300">
    <property type="entry name" value="P-loop containing nucleotide triphosphate hydrolases"/>
    <property type="match status" value="1"/>
</dbReference>
<organism evidence="10">
    <name type="scientific">Caldithrix abyssi</name>
    <dbReference type="NCBI Taxonomy" id="187145"/>
    <lineage>
        <taxon>Bacteria</taxon>
        <taxon>Pseudomonadati</taxon>
        <taxon>Calditrichota</taxon>
        <taxon>Calditrichia</taxon>
        <taxon>Calditrichales</taxon>
        <taxon>Calditrichaceae</taxon>
        <taxon>Caldithrix</taxon>
    </lineage>
</organism>
<evidence type="ECO:0000256" key="4">
    <source>
        <dbReference type="ARBA" id="ARBA00022777"/>
    </source>
</evidence>
<dbReference type="SUPFAM" id="SSF52540">
    <property type="entry name" value="P-loop containing nucleoside triphosphate hydrolases"/>
    <property type="match status" value="1"/>
</dbReference>
<dbReference type="InterPro" id="IPR002624">
    <property type="entry name" value="DCK/DGK"/>
</dbReference>
<feature type="binding site" evidence="8">
    <location>
        <begin position="17"/>
        <end position="25"/>
    </location>
    <ligand>
        <name>ATP</name>
        <dbReference type="ChEBI" id="CHEBI:30616"/>
    </ligand>
</feature>
<dbReference type="GO" id="GO:0005737">
    <property type="term" value="C:cytoplasm"/>
    <property type="evidence" value="ECO:0007669"/>
    <property type="project" value="TreeGrafter"/>
</dbReference>
<feature type="binding site" evidence="7">
    <location>
        <position position="89"/>
    </location>
    <ligand>
        <name>substrate</name>
    </ligand>
</feature>
<evidence type="ECO:0000256" key="2">
    <source>
        <dbReference type="ARBA" id="ARBA00022679"/>
    </source>
</evidence>
<gene>
    <name evidence="10" type="ORF">ENJ10_11420</name>
</gene>
<feature type="domain" description="Deoxynucleoside kinase" evidence="9">
    <location>
        <begin position="14"/>
        <end position="211"/>
    </location>
</feature>